<dbReference type="GO" id="GO:0004540">
    <property type="term" value="F:RNA nuclease activity"/>
    <property type="evidence" value="ECO:0007669"/>
    <property type="project" value="InterPro"/>
</dbReference>
<dbReference type="InterPro" id="IPR008201">
    <property type="entry name" value="HepT-like"/>
</dbReference>
<dbReference type="PANTHER" id="PTHR34139">
    <property type="entry name" value="UPF0331 PROTEIN MJ0127"/>
    <property type="match status" value="1"/>
</dbReference>
<evidence type="ECO:0000313" key="6">
    <source>
        <dbReference type="EMBL" id="OGN32952.1"/>
    </source>
</evidence>
<protein>
    <recommendedName>
        <fullName evidence="8">DUF86 domain-containing protein</fullName>
    </recommendedName>
</protein>
<comment type="caution">
    <text evidence="6">The sequence shown here is derived from an EMBL/GenBank/DDBJ whole genome shotgun (WGS) entry which is preliminary data.</text>
</comment>
<dbReference type="EMBL" id="MGKW01000042">
    <property type="protein sequence ID" value="OGN32952.1"/>
    <property type="molecule type" value="Genomic_DNA"/>
</dbReference>
<evidence type="ECO:0000256" key="1">
    <source>
        <dbReference type="ARBA" id="ARBA00022553"/>
    </source>
</evidence>
<keyword evidence="2" id="KW-1277">Toxin-antitoxin system</keyword>
<keyword evidence="1" id="KW-0597">Phosphoprotein</keyword>
<sequence>MNTEKDPRVFLNHITESIEAIERYAKGQTLETFLTSLKEQDAMVRRIEIIGEAVKNLPKNFKIKHPKIPWKKIAGMRDILIHEYFLVDLRAVWDTSKDDLPILKKQIKDLLKRL</sequence>
<dbReference type="GO" id="GO:0016787">
    <property type="term" value="F:hydrolase activity"/>
    <property type="evidence" value="ECO:0007669"/>
    <property type="project" value="UniProtKB-KW"/>
</dbReference>
<proteinExistence type="predicted"/>
<evidence type="ECO:0000256" key="3">
    <source>
        <dbReference type="ARBA" id="ARBA00022722"/>
    </source>
</evidence>
<name>A0A1F8H5V7_9BACT</name>
<dbReference type="AlphaFoldDB" id="A0A1F8H5V7"/>
<organism evidence="6 7">
    <name type="scientific">Candidatus Yanofskybacteria bacterium RIFCSPLOWO2_02_FULL_47_9b</name>
    <dbReference type="NCBI Taxonomy" id="1802708"/>
    <lineage>
        <taxon>Bacteria</taxon>
        <taxon>Candidatus Yanofskyibacteriota</taxon>
    </lineage>
</organism>
<evidence type="ECO:0000256" key="2">
    <source>
        <dbReference type="ARBA" id="ARBA00022649"/>
    </source>
</evidence>
<evidence type="ECO:0000313" key="7">
    <source>
        <dbReference type="Proteomes" id="UP000178155"/>
    </source>
</evidence>
<dbReference type="Proteomes" id="UP000178155">
    <property type="component" value="Unassembled WGS sequence"/>
</dbReference>
<evidence type="ECO:0008006" key="8">
    <source>
        <dbReference type="Google" id="ProtNLM"/>
    </source>
</evidence>
<keyword evidence="5" id="KW-0378">Hydrolase</keyword>
<keyword evidence="3" id="KW-0540">Nuclease</keyword>
<evidence type="ECO:0000256" key="5">
    <source>
        <dbReference type="ARBA" id="ARBA00022801"/>
    </source>
</evidence>
<dbReference type="GO" id="GO:0110001">
    <property type="term" value="C:toxin-antitoxin complex"/>
    <property type="evidence" value="ECO:0007669"/>
    <property type="project" value="InterPro"/>
</dbReference>
<dbReference type="Pfam" id="PF01934">
    <property type="entry name" value="HepT-like"/>
    <property type="match status" value="1"/>
</dbReference>
<reference evidence="6 7" key="1">
    <citation type="journal article" date="2016" name="Nat. Commun.">
        <title>Thousands of microbial genomes shed light on interconnected biogeochemical processes in an aquifer system.</title>
        <authorList>
            <person name="Anantharaman K."/>
            <person name="Brown C.T."/>
            <person name="Hug L.A."/>
            <person name="Sharon I."/>
            <person name="Castelle C.J."/>
            <person name="Probst A.J."/>
            <person name="Thomas B.C."/>
            <person name="Singh A."/>
            <person name="Wilkins M.J."/>
            <person name="Karaoz U."/>
            <person name="Brodie E.L."/>
            <person name="Williams K.H."/>
            <person name="Hubbard S.S."/>
            <person name="Banfield J.F."/>
        </authorList>
    </citation>
    <scope>NUCLEOTIDE SEQUENCE [LARGE SCALE GENOMIC DNA]</scope>
</reference>
<gene>
    <name evidence="6" type="ORF">A3I39_03160</name>
</gene>
<dbReference type="InterPro" id="IPR051813">
    <property type="entry name" value="HepT_RNase_toxin"/>
</dbReference>
<keyword evidence="4" id="KW-0547">Nucleotide-binding</keyword>
<dbReference type="GO" id="GO:0000166">
    <property type="term" value="F:nucleotide binding"/>
    <property type="evidence" value="ECO:0007669"/>
    <property type="project" value="UniProtKB-KW"/>
</dbReference>
<dbReference type="PANTHER" id="PTHR34139:SF1">
    <property type="entry name" value="RNASE MJ1380-RELATED"/>
    <property type="match status" value="1"/>
</dbReference>
<accession>A0A1F8H5V7</accession>
<evidence type="ECO:0000256" key="4">
    <source>
        <dbReference type="ARBA" id="ARBA00022741"/>
    </source>
</evidence>